<dbReference type="Proteomes" id="UP001303160">
    <property type="component" value="Unassembled WGS sequence"/>
</dbReference>
<sequence length="685" mass="77310">MNRASDIQNHSSPPVQGADDRAKRTEALAQRLRAADHAGSDAQKEHLKALDPARELSKGLQQAQADLAEFKRQNEARTAKEDKLEKLCRSAAPVLQELEKNLAGKPQILRALPKETVQPLMATAYQYSLLPEYEGLVSEASNRRLAQQGLIAPSAQRLQVQVNTLQSRISAKDAEIQRLQSESASSKKKTQDRTNSAEKHLMTKITALNEEITGLKRKLDFVEIENSKLQDRVGKKDESIASKARVISRQIKELNELAARFGAYQKESKKAAETSEARSAELERDIRETSKDVDSKQRIISRLEKRLDEASGLAVELKELEAQLTAESIERVHVGEAFQKEKQANKELYQQLKGVTTAKQQLEVGLQQLRLEMQVLKSHGETTDASCANLKRQLEDAEKDAQNKRVRLHAQEQELKGVLESLLRHLVAVSGVRSDQTDWVKFAEAMVRPNTITLLDAEMEAWSLQEPWGEGRLLNRHSVAQAVKELYIVIRKQCWNSGAVWLARQFCEALRRDPSVEFSTIEVVFREWKTVTDSLEEKDWTVVIQSMWYAVGHAACVLLERLPQENEAERTKLSDVRTMFASRINSPFLKEKLLGMVSDDDDSCWLQLGNRAIIVEEDAMSKRWILMVDLQSKAVRATTRECWALSIEGNFIVTASSGTEGVAEAVSYPLEKDKGQLVWFIENIL</sequence>
<accession>A0AAN6X7W4</accession>
<evidence type="ECO:0000313" key="4">
    <source>
        <dbReference type="Proteomes" id="UP001303160"/>
    </source>
</evidence>
<name>A0AAN6X7W4_9PEZI</name>
<feature type="region of interest" description="Disordered" evidence="2">
    <location>
        <begin position="1"/>
        <end position="24"/>
    </location>
</feature>
<reference evidence="3" key="2">
    <citation type="submission" date="2023-05" db="EMBL/GenBank/DDBJ databases">
        <authorList>
            <consortium name="Lawrence Berkeley National Laboratory"/>
            <person name="Steindorff A."/>
            <person name="Hensen N."/>
            <person name="Bonometti L."/>
            <person name="Westerberg I."/>
            <person name="Brannstrom I.O."/>
            <person name="Guillou S."/>
            <person name="Cros-Aarteil S."/>
            <person name="Calhoun S."/>
            <person name="Haridas S."/>
            <person name="Kuo A."/>
            <person name="Mondo S."/>
            <person name="Pangilinan J."/>
            <person name="Riley R."/>
            <person name="Labutti K."/>
            <person name="Andreopoulos B."/>
            <person name="Lipzen A."/>
            <person name="Chen C."/>
            <person name="Yanf M."/>
            <person name="Daum C."/>
            <person name="Ng V."/>
            <person name="Clum A."/>
            <person name="Ohm R."/>
            <person name="Martin F."/>
            <person name="Silar P."/>
            <person name="Natvig D."/>
            <person name="Lalanne C."/>
            <person name="Gautier V."/>
            <person name="Ament-Velasquez S.L."/>
            <person name="Kruys A."/>
            <person name="Hutchinson M.I."/>
            <person name="Powell A.J."/>
            <person name="Barry K."/>
            <person name="Miller A.N."/>
            <person name="Grigoriev I.V."/>
            <person name="Debuchy R."/>
            <person name="Gladieux P."/>
            <person name="Thoren M.H."/>
            <person name="Johannesson H."/>
        </authorList>
    </citation>
    <scope>NUCLEOTIDE SEQUENCE</scope>
    <source>
        <strain evidence="3">CBS 315.58</strain>
    </source>
</reference>
<reference evidence="3" key="1">
    <citation type="journal article" date="2023" name="Mol. Phylogenet. Evol.">
        <title>Genome-scale phylogeny and comparative genomics of the fungal order Sordariales.</title>
        <authorList>
            <person name="Hensen N."/>
            <person name="Bonometti L."/>
            <person name="Westerberg I."/>
            <person name="Brannstrom I.O."/>
            <person name="Guillou S."/>
            <person name="Cros-Aarteil S."/>
            <person name="Calhoun S."/>
            <person name="Haridas S."/>
            <person name="Kuo A."/>
            <person name="Mondo S."/>
            <person name="Pangilinan J."/>
            <person name="Riley R."/>
            <person name="LaButti K."/>
            <person name="Andreopoulos B."/>
            <person name="Lipzen A."/>
            <person name="Chen C."/>
            <person name="Yan M."/>
            <person name="Daum C."/>
            <person name="Ng V."/>
            <person name="Clum A."/>
            <person name="Steindorff A."/>
            <person name="Ohm R.A."/>
            <person name="Martin F."/>
            <person name="Silar P."/>
            <person name="Natvig D.O."/>
            <person name="Lalanne C."/>
            <person name="Gautier V."/>
            <person name="Ament-Velasquez S.L."/>
            <person name="Kruys A."/>
            <person name="Hutchinson M.I."/>
            <person name="Powell A.J."/>
            <person name="Barry K."/>
            <person name="Miller A.N."/>
            <person name="Grigoriev I.V."/>
            <person name="Debuchy R."/>
            <person name="Gladieux P."/>
            <person name="Hiltunen Thoren M."/>
            <person name="Johannesson H."/>
        </authorList>
    </citation>
    <scope>NUCLEOTIDE SEQUENCE</scope>
    <source>
        <strain evidence="3">CBS 315.58</strain>
    </source>
</reference>
<evidence type="ECO:0000256" key="2">
    <source>
        <dbReference type="SAM" id="MobiDB-lite"/>
    </source>
</evidence>
<feature type="region of interest" description="Disordered" evidence="2">
    <location>
        <begin position="176"/>
        <end position="199"/>
    </location>
</feature>
<evidence type="ECO:0000313" key="3">
    <source>
        <dbReference type="EMBL" id="KAK4195494.1"/>
    </source>
</evidence>
<comment type="caution">
    <text evidence="3">The sequence shown here is derived from an EMBL/GenBank/DDBJ whole genome shotgun (WGS) entry which is preliminary data.</text>
</comment>
<gene>
    <name evidence="3" type="ORF">QBC40DRAFT_301114</name>
</gene>
<evidence type="ECO:0000256" key="1">
    <source>
        <dbReference type="SAM" id="Coils"/>
    </source>
</evidence>
<feature type="coiled-coil region" evidence="1">
    <location>
        <begin position="359"/>
        <end position="414"/>
    </location>
</feature>
<keyword evidence="4" id="KW-1185">Reference proteome</keyword>
<dbReference type="AlphaFoldDB" id="A0AAN6X7W4"/>
<dbReference type="EMBL" id="MU864011">
    <property type="protein sequence ID" value="KAK4195494.1"/>
    <property type="molecule type" value="Genomic_DNA"/>
</dbReference>
<organism evidence="3 4">
    <name type="scientific">Triangularia verruculosa</name>
    <dbReference type="NCBI Taxonomy" id="2587418"/>
    <lineage>
        <taxon>Eukaryota</taxon>
        <taxon>Fungi</taxon>
        <taxon>Dikarya</taxon>
        <taxon>Ascomycota</taxon>
        <taxon>Pezizomycotina</taxon>
        <taxon>Sordariomycetes</taxon>
        <taxon>Sordariomycetidae</taxon>
        <taxon>Sordariales</taxon>
        <taxon>Podosporaceae</taxon>
        <taxon>Triangularia</taxon>
    </lineage>
</organism>
<protein>
    <submittedName>
        <fullName evidence="3">Uncharacterized protein</fullName>
    </submittedName>
</protein>
<feature type="coiled-coil region" evidence="1">
    <location>
        <begin position="272"/>
        <end position="323"/>
    </location>
</feature>
<keyword evidence="1" id="KW-0175">Coiled coil</keyword>
<proteinExistence type="predicted"/>
<feature type="compositionally biased region" description="Basic and acidic residues" evidence="2">
    <location>
        <begin position="189"/>
        <end position="199"/>
    </location>
</feature>
<feature type="compositionally biased region" description="Polar residues" evidence="2">
    <location>
        <begin position="1"/>
        <end position="14"/>
    </location>
</feature>